<feature type="domain" description="MOSC" evidence="1">
    <location>
        <begin position="35"/>
        <end position="169"/>
    </location>
</feature>
<reference evidence="2" key="2">
    <citation type="submission" date="2021-04" db="EMBL/GenBank/DDBJ databases">
        <authorList>
            <person name="Gilroy R."/>
        </authorList>
    </citation>
    <scope>NUCLEOTIDE SEQUENCE</scope>
    <source>
        <strain evidence="2">4376</strain>
    </source>
</reference>
<dbReference type="GO" id="GO:0003824">
    <property type="term" value="F:catalytic activity"/>
    <property type="evidence" value="ECO:0007669"/>
    <property type="project" value="InterPro"/>
</dbReference>
<dbReference type="EMBL" id="DXFZ01000121">
    <property type="protein sequence ID" value="HIW96849.1"/>
    <property type="molecule type" value="Genomic_DNA"/>
</dbReference>
<dbReference type="GO" id="GO:0030170">
    <property type="term" value="F:pyridoxal phosphate binding"/>
    <property type="evidence" value="ECO:0007669"/>
    <property type="project" value="InterPro"/>
</dbReference>
<dbReference type="PANTHER" id="PTHR30212">
    <property type="entry name" value="PROTEIN YIIM"/>
    <property type="match status" value="1"/>
</dbReference>
<dbReference type="GO" id="GO:0030151">
    <property type="term" value="F:molybdenum ion binding"/>
    <property type="evidence" value="ECO:0007669"/>
    <property type="project" value="InterPro"/>
</dbReference>
<dbReference type="InterPro" id="IPR011037">
    <property type="entry name" value="Pyrv_Knase-like_insert_dom_sf"/>
</dbReference>
<dbReference type="InterPro" id="IPR052353">
    <property type="entry name" value="Benzoxazolinone_Detox_Enz"/>
</dbReference>
<organism evidence="2 3">
    <name type="scientific">Candidatus Corynebacterium gallistercoris</name>
    <dbReference type="NCBI Taxonomy" id="2838530"/>
    <lineage>
        <taxon>Bacteria</taxon>
        <taxon>Bacillati</taxon>
        <taxon>Actinomycetota</taxon>
        <taxon>Actinomycetes</taxon>
        <taxon>Mycobacteriales</taxon>
        <taxon>Corynebacteriaceae</taxon>
        <taxon>Corynebacterium</taxon>
    </lineage>
</organism>
<dbReference type="PROSITE" id="PS51340">
    <property type="entry name" value="MOSC"/>
    <property type="match status" value="1"/>
</dbReference>
<evidence type="ECO:0000313" key="3">
    <source>
        <dbReference type="Proteomes" id="UP000824189"/>
    </source>
</evidence>
<dbReference type="Pfam" id="PF03473">
    <property type="entry name" value="MOSC"/>
    <property type="match status" value="1"/>
</dbReference>
<accession>A0A9D1RZU7</accession>
<evidence type="ECO:0000313" key="2">
    <source>
        <dbReference type="EMBL" id="HIW96849.1"/>
    </source>
</evidence>
<dbReference type="InterPro" id="IPR005302">
    <property type="entry name" value="MoCF_Sase_C"/>
</dbReference>
<gene>
    <name evidence="2" type="ORF">H9867_10310</name>
</gene>
<reference evidence="2" key="1">
    <citation type="journal article" date="2021" name="PeerJ">
        <title>Extensive microbial diversity within the chicken gut microbiome revealed by metagenomics and culture.</title>
        <authorList>
            <person name="Gilroy R."/>
            <person name="Ravi A."/>
            <person name="Getino M."/>
            <person name="Pursley I."/>
            <person name="Horton D.L."/>
            <person name="Alikhan N.F."/>
            <person name="Baker D."/>
            <person name="Gharbi K."/>
            <person name="Hall N."/>
            <person name="Watson M."/>
            <person name="Adriaenssens E.M."/>
            <person name="Foster-Nyarko E."/>
            <person name="Jarju S."/>
            <person name="Secka A."/>
            <person name="Antonio M."/>
            <person name="Oren A."/>
            <person name="Chaudhuri R.R."/>
            <person name="La Ragione R."/>
            <person name="Hildebrand F."/>
            <person name="Pallen M.J."/>
        </authorList>
    </citation>
    <scope>NUCLEOTIDE SEQUENCE</scope>
    <source>
        <strain evidence="2">4376</strain>
    </source>
</reference>
<dbReference type="Gene3D" id="2.40.33.20">
    <property type="entry name" value="PK beta-barrel domain-like"/>
    <property type="match status" value="1"/>
</dbReference>
<dbReference type="PANTHER" id="PTHR30212:SF2">
    <property type="entry name" value="PROTEIN YIIM"/>
    <property type="match status" value="1"/>
</dbReference>
<evidence type="ECO:0000259" key="1">
    <source>
        <dbReference type="PROSITE" id="PS51340"/>
    </source>
</evidence>
<dbReference type="SUPFAM" id="SSF50800">
    <property type="entry name" value="PK beta-barrel domain-like"/>
    <property type="match status" value="1"/>
</dbReference>
<comment type="caution">
    <text evidence="2">The sequence shown here is derived from an EMBL/GenBank/DDBJ whole genome shotgun (WGS) entry which is preliminary data.</text>
</comment>
<protein>
    <submittedName>
        <fullName evidence="2">MOSC domain-containing protein</fullName>
    </submittedName>
</protein>
<proteinExistence type="predicted"/>
<sequence>MAHVLSTNVAHVQADPGGADRISGIDKRPQPFIDVFAPGPSYGDGSGVRGDTIGDDKHHGGADKAVYAFAREELDYWQARLGRELTNGSFGENLTTSGLDLSGVVLNQRFTFGEVLLEVSVPRQPCRTFGAWLDERGWMKAFTERACPGSYFRVIKPGVIRPGDSIEAHPAPAHGITMQQAFLAKMGDNDLARTIVDAGCAPEKLHNDLKGRLS</sequence>
<dbReference type="AlphaFoldDB" id="A0A9D1RZU7"/>
<name>A0A9D1RZU7_9CORY</name>
<dbReference type="Proteomes" id="UP000824189">
    <property type="component" value="Unassembled WGS sequence"/>
</dbReference>